<reference evidence="2" key="2">
    <citation type="journal article" date="2021" name="PeerJ">
        <title>Extensive microbial diversity within the chicken gut microbiome revealed by metagenomics and culture.</title>
        <authorList>
            <person name="Gilroy R."/>
            <person name="Ravi A."/>
            <person name="Getino M."/>
            <person name="Pursley I."/>
            <person name="Horton D.L."/>
            <person name="Alikhan N.F."/>
            <person name="Baker D."/>
            <person name="Gharbi K."/>
            <person name="Hall N."/>
            <person name="Watson M."/>
            <person name="Adriaenssens E.M."/>
            <person name="Foster-Nyarko E."/>
            <person name="Jarju S."/>
            <person name="Secka A."/>
            <person name="Antonio M."/>
            <person name="Oren A."/>
            <person name="Chaudhuri R.R."/>
            <person name="La Ragione R."/>
            <person name="Hildebrand F."/>
            <person name="Pallen M.J."/>
        </authorList>
    </citation>
    <scope>NUCLEOTIDE SEQUENCE</scope>
    <source>
        <strain evidence="2">B1-3475</strain>
    </source>
</reference>
<keyword evidence="1" id="KW-0732">Signal</keyword>
<organism evidence="2 3">
    <name type="scientific">Candidatus Cryptobacteroides intestinigallinarum</name>
    <dbReference type="NCBI Taxonomy" id="2840767"/>
    <lineage>
        <taxon>Bacteria</taxon>
        <taxon>Pseudomonadati</taxon>
        <taxon>Bacteroidota</taxon>
        <taxon>Bacteroidia</taxon>
        <taxon>Bacteroidales</taxon>
        <taxon>Candidatus Cryptobacteroides</taxon>
    </lineage>
</organism>
<evidence type="ECO:0000313" key="2">
    <source>
        <dbReference type="EMBL" id="MBO8456587.1"/>
    </source>
</evidence>
<evidence type="ECO:0008006" key="4">
    <source>
        <dbReference type="Google" id="ProtNLM"/>
    </source>
</evidence>
<comment type="caution">
    <text evidence="2">The sequence shown here is derived from an EMBL/GenBank/DDBJ whole genome shotgun (WGS) entry which is preliminary data.</text>
</comment>
<name>A0A9D9N164_9BACT</name>
<feature type="signal peptide" evidence="1">
    <location>
        <begin position="1"/>
        <end position="25"/>
    </location>
</feature>
<proteinExistence type="predicted"/>
<gene>
    <name evidence="2" type="ORF">IAC08_09350</name>
</gene>
<dbReference type="AlphaFoldDB" id="A0A9D9N164"/>
<dbReference type="EMBL" id="JADIMK010000102">
    <property type="protein sequence ID" value="MBO8456587.1"/>
    <property type="molecule type" value="Genomic_DNA"/>
</dbReference>
<accession>A0A9D9N164</accession>
<dbReference type="Proteomes" id="UP000823617">
    <property type="component" value="Unassembled WGS sequence"/>
</dbReference>
<evidence type="ECO:0000313" key="3">
    <source>
        <dbReference type="Proteomes" id="UP000823617"/>
    </source>
</evidence>
<reference evidence="2" key="1">
    <citation type="submission" date="2020-10" db="EMBL/GenBank/DDBJ databases">
        <authorList>
            <person name="Gilroy R."/>
        </authorList>
    </citation>
    <scope>NUCLEOTIDE SEQUENCE</scope>
    <source>
        <strain evidence="2">B1-3475</strain>
    </source>
</reference>
<feature type="chain" id="PRO_5039502366" description="DUF4421 domain-containing protein" evidence="1">
    <location>
        <begin position="26"/>
        <end position="472"/>
    </location>
</feature>
<evidence type="ECO:0000256" key="1">
    <source>
        <dbReference type="SAM" id="SignalP"/>
    </source>
</evidence>
<sequence length="472" mass="52549">MERLLKIFVVSASLLTVSLSLSAKADSTVVANAEPAAAVLAKADTAAVPSAVPAADSAAVQSQSEAKEEDKGFDALKYTLQKRYINRGLPFKSSGFFDNTFLSFHGGSEQLVPFGNSSLSWGLAAKLSFGKWIDRYNAVRFSLACEQHLKNINRQRIWNVGFDVSHMFNLSSYFGGYKPSRFFEISTVEGFKYRYSMLNGSGIHAGGLHVGLNLRMNVAKNLDFFVEPLVTAYSDGTDHSGGWNWRIYDIGYGGTMGLSVRFHSDKEYRCGPADAGNSFISFSAGPQFQNSDLVYDIDGFARSLGAQYNISYGRWFSRVFALRITGFYADCKWKEFVDGTRKSTLYYGARVEGMLDLVRLFAKDKTKDPKFSLPILFGPEVGGMTKQDLTRNINRLYIGLAGGCQFKYRVADYIAVFAEPHFSIVPYNVINESSDPLKNVGVNYYDATFNLNFGVELDFGRLKDRQNKDKID</sequence>
<protein>
    <recommendedName>
        <fullName evidence="4">DUF4421 domain-containing protein</fullName>
    </recommendedName>
</protein>